<feature type="chain" id="PRO_5037074644" evidence="1">
    <location>
        <begin position="27"/>
        <end position="318"/>
    </location>
</feature>
<feature type="domain" description="FecR protein" evidence="2">
    <location>
        <begin position="74"/>
        <end position="149"/>
    </location>
</feature>
<organism evidence="3 4">
    <name type="scientific">Waterburya agarophytonicola KI4</name>
    <dbReference type="NCBI Taxonomy" id="2874699"/>
    <lineage>
        <taxon>Bacteria</taxon>
        <taxon>Bacillati</taxon>
        <taxon>Cyanobacteriota</taxon>
        <taxon>Cyanophyceae</taxon>
        <taxon>Pleurocapsales</taxon>
        <taxon>Hyellaceae</taxon>
        <taxon>Waterburya</taxon>
        <taxon>Waterburya agarophytonicola</taxon>
    </lineage>
</organism>
<feature type="signal peptide" evidence="1">
    <location>
        <begin position="1"/>
        <end position="26"/>
    </location>
</feature>
<accession>A0A964BQS0</accession>
<proteinExistence type="predicted"/>
<dbReference type="PANTHER" id="PTHR38731:SF3">
    <property type="entry name" value="BLL6125 PROTEIN"/>
    <property type="match status" value="1"/>
</dbReference>
<evidence type="ECO:0000313" key="4">
    <source>
        <dbReference type="Proteomes" id="UP000729733"/>
    </source>
</evidence>
<evidence type="ECO:0000313" key="3">
    <source>
        <dbReference type="EMBL" id="MCC0177735.1"/>
    </source>
</evidence>
<reference evidence="3" key="1">
    <citation type="journal article" date="2021" name="Antonie Van Leeuwenhoek">
        <title>Draft genome and description of Waterburya agarophytonicola gen. nov. sp. nov. (Pleurocapsales, Cyanobacteria): a seaweed symbiont.</title>
        <authorList>
            <person name="Bonthond G."/>
            <person name="Shalygin S."/>
            <person name="Bayer T."/>
            <person name="Weinberger F."/>
        </authorList>
    </citation>
    <scope>NUCLEOTIDE SEQUENCE</scope>
    <source>
        <strain evidence="3">KI4</strain>
    </source>
</reference>
<name>A0A964BQS0_9CYAN</name>
<dbReference type="Proteomes" id="UP000729733">
    <property type="component" value="Unassembled WGS sequence"/>
</dbReference>
<gene>
    <name evidence="3" type="ORF">I4641_12165</name>
</gene>
<dbReference type="Gene3D" id="2.60.120.1440">
    <property type="match status" value="1"/>
</dbReference>
<keyword evidence="4" id="KW-1185">Reference proteome</keyword>
<dbReference type="EMBL" id="JADWDC010000027">
    <property type="protein sequence ID" value="MCC0177735.1"/>
    <property type="molecule type" value="Genomic_DNA"/>
</dbReference>
<evidence type="ECO:0000259" key="2">
    <source>
        <dbReference type="Pfam" id="PF04773"/>
    </source>
</evidence>
<dbReference type="RefSeq" id="WP_229640797.1">
    <property type="nucleotide sequence ID" value="NZ_JADWDC010000027.1"/>
</dbReference>
<dbReference type="Pfam" id="PF04773">
    <property type="entry name" value="FecR"/>
    <property type="match status" value="1"/>
</dbReference>
<dbReference type="PANTHER" id="PTHR38731">
    <property type="entry name" value="LIPL45-RELATED LIPOPROTEIN-RELATED"/>
    <property type="match status" value="1"/>
</dbReference>
<evidence type="ECO:0000256" key="1">
    <source>
        <dbReference type="SAM" id="SignalP"/>
    </source>
</evidence>
<comment type="caution">
    <text evidence="3">The sequence shown here is derived from an EMBL/GenBank/DDBJ whole genome shotgun (WGS) entry which is preliminary data.</text>
</comment>
<protein>
    <submittedName>
        <fullName evidence="3">FecR domain-containing protein</fullName>
    </submittedName>
</protein>
<dbReference type="InterPro" id="IPR006860">
    <property type="entry name" value="FecR"/>
</dbReference>
<dbReference type="AlphaFoldDB" id="A0A964BQS0"/>
<keyword evidence="1" id="KW-0732">Signal</keyword>
<sequence>MQQFFYGHSKIIASFFTKLVSSLAIASVSIHPASADSVVKEAEIYQIRNQVDVNYRNKPNWNRAEVGDKIIPRDSVRTGADSRADILFNEGTLVRTGAGTTFRFPPGKRRFELTSGAALIMIRPEQGQSTISTPQAKIVSQGTALFIQHNPGNNSSLIGVLTDSPAGLVKVSGVDGDVTIQLQAGQFVSIIQGVVGLVEHFVLPMFYETAELSAGLGETPEEIEAMLAKESPEVRATIRAVRAEAIKPLQNQIAWLEGFCKVDLETQNLSSLLQLLGMGVSDVKLNLQVSEADLSIIPFRSLTGATWLNQYCKTKSTQ</sequence>